<gene>
    <name evidence="1" type="ORF">FTV88_1652</name>
</gene>
<keyword evidence="2" id="KW-1185">Reference proteome</keyword>
<evidence type="ECO:0000313" key="1">
    <source>
        <dbReference type="EMBL" id="QGG47751.1"/>
    </source>
</evidence>
<protein>
    <submittedName>
        <fullName evidence="1">Uncharacterized protein</fullName>
    </submittedName>
</protein>
<sequence length="39" mass="4527">MPLYRGMAKVKKHDQCHFTIKKYHDGSFHAPSTVKNPNN</sequence>
<dbReference type="EMBL" id="CP045875">
    <property type="protein sequence ID" value="QGG47751.1"/>
    <property type="molecule type" value="Genomic_DNA"/>
</dbReference>
<evidence type="ECO:0000313" key="2">
    <source>
        <dbReference type="Proteomes" id="UP000366051"/>
    </source>
</evidence>
<name>A0A5Q2N0D0_9FIRM</name>
<dbReference type="KEGG" id="hcv:FTV88_1652"/>
<proteinExistence type="predicted"/>
<dbReference type="Proteomes" id="UP000366051">
    <property type="component" value="Chromosome"/>
</dbReference>
<organism evidence="1 2">
    <name type="scientific">Heliorestis convoluta</name>
    <dbReference type="NCBI Taxonomy" id="356322"/>
    <lineage>
        <taxon>Bacteria</taxon>
        <taxon>Bacillati</taxon>
        <taxon>Bacillota</taxon>
        <taxon>Clostridia</taxon>
        <taxon>Eubacteriales</taxon>
        <taxon>Heliobacteriaceae</taxon>
        <taxon>Heliorestis</taxon>
    </lineage>
</organism>
<accession>A0A5Q2N0D0</accession>
<dbReference type="AlphaFoldDB" id="A0A5Q2N0D0"/>
<reference evidence="2" key="1">
    <citation type="submission" date="2019-11" db="EMBL/GenBank/DDBJ databases">
        <title>Genome sequence of Heliorestis convoluta strain HH, an alkaliphilic and minimalistic phototrophic bacterium from a soda lake in Egypt.</title>
        <authorList>
            <person name="Dewey E.D."/>
            <person name="Stokes L.M."/>
            <person name="Burchell B.M."/>
            <person name="Shaffer K.N."/>
            <person name="Huntington A.M."/>
            <person name="Baker J.M."/>
            <person name="Nadendla S."/>
            <person name="Giglio M.G."/>
            <person name="Touchman J.W."/>
            <person name="Blankenship R.E."/>
            <person name="Madigan M.T."/>
            <person name="Sattley W.M."/>
        </authorList>
    </citation>
    <scope>NUCLEOTIDE SEQUENCE [LARGE SCALE GENOMIC DNA]</scope>
    <source>
        <strain evidence="2">HH</strain>
    </source>
</reference>